<dbReference type="SUPFAM" id="SSF56059">
    <property type="entry name" value="Glutathione synthetase ATP-binding domain-like"/>
    <property type="match status" value="1"/>
</dbReference>
<dbReference type="Proteomes" id="UP000396862">
    <property type="component" value="Unassembled WGS sequence"/>
</dbReference>
<keyword evidence="4" id="KW-1185">Reference proteome</keyword>
<dbReference type="AlphaFoldDB" id="A0A2P8CE00"/>
<reference evidence="1 4" key="2">
    <citation type="submission" date="2019-10" db="EMBL/GenBank/DDBJ databases">
        <title>Prolixibacter strains distinguished by the presence of nitrate reductase genes were adept at nitrate-dependent anaerobic corrosion of metallic iron and carbon steel.</title>
        <authorList>
            <person name="Iino T."/>
            <person name="Shono N."/>
            <person name="Ito K."/>
            <person name="Nakamura R."/>
            <person name="Sueoka K."/>
            <person name="Harayama S."/>
            <person name="Ohkuma M."/>
        </authorList>
    </citation>
    <scope>NUCLEOTIDE SEQUENCE [LARGE SCALE GENOMIC DNA]</scope>
    <source>
        <strain evidence="1 4">MIC1-1</strain>
    </source>
</reference>
<evidence type="ECO:0008006" key="5">
    <source>
        <dbReference type="Google" id="ProtNLM"/>
    </source>
</evidence>
<evidence type="ECO:0000313" key="1">
    <source>
        <dbReference type="EMBL" id="GET21927.1"/>
    </source>
</evidence>
<name>A0A2P8CE00_9BACT</name>
<evidence type="ECO:0000313" key="4">
    <source>
        <dbReference type="Proteomes" id="UP000396862"/>
    </source>
</evidence>
<comment type="caution">
    <text evidence="2">The sequence shown here is derived from an EMBL/GenBank/DDBJ whole genome shotgun (WGS) entry which is preliminary data.</text>
</comment>
<evidence type="ECO:0000313" key="3">
    <source>
        <dbReference type="Proteomes" id="UP000240621"/>
    </source>
</evidence>
<dbReference type="Proteomes" id="UP000240621">
    <property type="component" value="Unassembled WGS sequence"/>
</dbReference>
<organism evidence="2 3">
    <name type="scientific">Prolixibacter denitrificans</name>
    <dbReference type="NCBI Taxonomy" id="1541063"/>
    <lineage>
        <taxon>Bacteria</taxon>
        <taxon>Pseudomonadati</taxon>
        <taxon>Bacteroidota</taxon>
        <taxon>Bacteroidia</taxon>
        <taxon>Marinilabiliales</taxon>
        <taxon>Prolixibacteraceae</taxon>
        <taxon>Prolixibacter</taxon>
    </lineage>
</organism>
<dbReference type="EMBL" id="BLAU01000001">
    <property type="protein sequence ID" value="GET21927.1"/>
    <property type="molecule type" value="Genomic_DNA"/>
</dbReference>
<sequence length="411" mass="46790">MLPDIYLYNPTNELAIVNGDPNYMPPKRLIQFEKDLSTLPMFFASFKDVVLVHEVPSDDFLGLWARTGKELPVFVKEDEALNDQLFCQQPKGFLYPWGWSPAVHHRLEPLKDNCSDAFKNSPVANWKVDSRDIYSRKAAAGVLTKVLNAVGKNDWLLPEERCPVSCTELDEIIALQSRWGRLVVKSPWSASGRGIQMLRENEFNQSNQQVISGFLKQQGFVMVEPWLKKMADLSLQFYSEGKGEVAYRGQAAFLTDAAGRYQGNYIREIPPGLSTEEENFLSTYLPVVRQVLQEALSESDFSSQYYGWLGVDLLLYRDAENALRLHPCLEINSRYNMGALTLKLRELISPESGGRWEINFDKSGKFNRDMTVQMNRFPARIVDGKMVEGILPMVPPADSAQFSAWLKVERI</sequence>
<reference evidence="2 3" key="1">
    <citation type="submission" date="2018-03" db="EMBL/GenBank/DDBJ databases">
        <title>Genomic Encyclopedia of Archaeal and Bacterial Type Strains, Phase II (KMG-II): from individual species to whole genera.</title>
        <authorList>
            <person name="Goeker M."/>
        </authorList>
    </citation>
    <scope>NUCLEOTIDE SEQUENCE [LARGE SCALE GENOMIC DNA]</scope>
    <source>
        <strain evidence="2 3">DSM 27267</strain>
    </source>
</reference>
<protein>
    <recommendedName>
        <fullName evidence="5">ATP-grasp domain-containing protein</fullName>
    </recommendedName>
</protein>
<dbReference type="EMBL" id="PYGC01000004">
    <property type="protein sequence ID" value="PSK83190.1"/>
    <property type="molecule type" value="Genomic_DNA"/>
</dbReference>
<evidence type="ECO:0000313" key="2">
    <source>
        <dbReference type="EMBL" id="PSK83190.1"/>
    </source>
</evidence>
<accession>A0A2P8CE00</accession>
<proteinExistence type="predicted"/>
<gene>
    <name evidence="2" type="ORF">CLV93_104120</name>
    <name evidence="1" type="ORF">JCM18694_21730</name>
</gene>